<organism evidence="2 3">
    <name type="scientific">Thermomicrobium roseum (strain ATCC 27502 / DSM 5159 / P-2)</name>
    <dbReference type="NCBI Taxonomy" id="309801"/>
    <lineage>
        <taxon>Bacteria</taxon>
        <taxon>Pseudomonadati</taxon>
        <taxon>Thermomicrobiota</taxon>
        <taxon>Thermomicrobia</taxon>
        <taxon>Thermomicrobiales</taxon>
        <taxon>Thermomicrobiaceae</taxon>
        <taxon>Thermomicrobium</taxon>
    </lineage>
</organism>
<evidence type="ECO:0000313" key="2">
    <source>
        <dbReference type="EMBL" id="ACM04813.1"/>
    </source>
</evidence>
<reference evidence="2 3" key="1">
    <citation type="journal article" date="2009" name="PLoS ONE">
        <title>Complete genome sequence of the aerobic CO-oxidizing thermophile Thermomicrobium roseum.</title>
        <authorList>
            <person name="Wu D."/>
            <person name="Raymond J."/>
            <person name="Wu M."/>
            <person name="Chatterji S."/>
            <person name="Ren Q."/>
            <person name="Graham J.E."/>
            <person name="Bryant D.A."/>
            <person name="Robb F."/>
            <person name="Colman A."/>
            <person name="Tallon L.J."/>
            <person name="Badger J.H."/>
            <person name="Madupu R."/>
            <person name="Ward N.L."/>
            <person name="Eisen J.A."/>
        </authorList>
    </citation>
    <scope>NUCLEOTIDE SEQUENCE [LARGE SCALE GENOMIC DNA]</scope>
    <source>
        <strain evidence="3">ATCC 27502 / DSM 5159 / P-2</strain>
    </source>
</reference>
<dbReference type="AlphaFoldDB" id="B9L168"/>
<proteinExistence type="predicted"/>
<dbReference type="Proteomes" id="UP000000447">
    <property type="component" value="Chromosome"/>
</dbReference>
<keyword evidence="3" id="KW-1185">Reference proteome</keyword>
<gene>
    <name evidence="2" type="ordered locus">trd_1779</name>
</gene>
<name>B9L168_THERP</name>
<evidence type="ECO:0000313" key="3">
    <source>
        <dbReference type="Proteomes" id="UP000000447"/>
    </source>
</evidence>
<dbReference type="HOGENOM" id="CLU_2995210_0_0_0"/>
<accession>B9L168</accession>
<dbReference type="KEGG" id="tro:trd_1779"/>
<evidence type="ECO:0000256" key="1">
    <source>
        <dbReference type="SAM" id="MobiDB-lite"/>
    </source>
</evidence>
<sequence length="57" mass="6306">MTVVADRQLVVPDQLRLDPGRLEPERLLEPRPQPEPLPIPSAVVKSVTTTAACRSVY</sequence>
<protein>
    <submittedName>
        <fullName evidence="2">Uncharacterized protein</fullName>
    </submittedName>
</protein>
<dbReference type="EMBL" id="CP001275">
    <property type="protein sequence ID" value="ACM04813.1"/>
    <property type="molecule type" value="Genomic_DNA"/>
</dbReference>
<feature type="region of interest" description="Disordered" evidence="1">
    <location>
        <begin position="21"/>
        <end position="40"/>
    </location>
</feature>